<evidence type="ECO:0000313" key="2">
    <source>
        <dbReference type="Proteomes" id="UP000326582"/>
    </source>
</evidence>
<gene>
    <name evidence="1" type="ORF">EJF14_30523</name>
</gene>
<keyword evidence="2" id="KW-1185">Reference proteome</keyword>
<proteinExistence type="predicted"/>
<reference evidence="2" key="1">
    <citation type="journal article" date="2019" name="MBio">
        <title>Comparative genomics for the elucidation of multidrug resistance (MDR) in Candida lusitaniae.</title>
        <authorList>
            <person name="Kannan A."/>
            <person name="Asner S.A."/>
            <person name="Trachsel E."/>
            <person name="Kelly S."/>
            <person name="Parker J."/>
            <person name="Sanglard D."/>
        </authorList>
    </citation>
    <scope>NUCLEOTIDE SEQUENCE [LARGE SCALE GENOMIC DNA]</scope>
    <source>
        <strain evidence="2">P1</strain>
    </source>
</reference>
<accession>A0ACD0WJR0</accession>
<dbReference type="EMBL" id="CP038486">
    <property type="protein sequence ID" value="QFZ27549.1"/>
    <property type="molecule type" value="Genomic_DNA"/>
</dbReference>
<name>A0ACD0WJR0_CLALS</name>
<dbReference type="Proteomes" id="UP000326582">
    <property type="component" value="Chromosome 3"/>
</dbReference>
<sequence length="782" mass="90776">MAMFRKKRFLLLVAIATVGFMILQFTSFARLLKPPLPYSDRGFFESDYETRAKVHFSNYQYSGTESFGRRLGEKWEHFAQRPLHEKCVQFFSAFEQDEPKWKLHRTDSDRYDKYIVHKQKFFERSYGKLKKQKEKAKSDNPEDVTDLDKQEIDAWYTASIQATENAEQSMADTMTVLRLFAHCFYGPEGDKIRAAEDARPLYESLSRRLVPIFSPYFPMIHQTDDTLLQDRFPESSVEFNYGDNLLDFYRQNVHGSGIVISGATRYVKHIVKFIRLLRVMNNRLPIQIIFRNDLSEKAKKVLYAVATRSKEEMFNPVFTDQKLMQKMYPGFDMDHETVKSLEFPPQDITLINIHRSISPDHQNDYTGYNNKILALFFSTFQNVLLYDADSVPLVPPQEILDANEFRDNGAYFFRDRSLRDSNDWLETNYFAKLMPHTNNVLDMAMGVRPVTNHTMKNAYMTGWRHFQEAGLLALDKRRHFGMFLPLFALALWEEPVQSSIWGDKEMYWLAMSIVGDEQYHMNKYAAASVGQKTEEGRFKLYNNTRANELCSSHPGHVNSAGKLLWINSGFSYCKKNGYVRDSRKFPFSAMEDRKMVEDLYRNPLLIRHAIVPPDLPDLRTSDSPDLQSEIDLVELVRKRKKDVDDLPDEQIDGYDPQKGWIKSSCCSNYQYCAYDAIESYSNPGTLDTSGTLFTFSEDEAARFDFLGTVWTTGNRPASIPDGSKVDTPQEKSKDEENKTAFENQSSNNNTLFNVRERPEKLRNDIKALIADLLKKSETSSRV</sequence>
<organism evidence="1 2">
    <name type="scientific">Clavispora lusitaniae</name>
    <name type="common">Candida lusitaniae</name>
    <dbReference type="NCBI Taxonomy" id="36911"/>
    <lineage>
        <taxon>Eukaryota</taxon>
        <taxon>Fungi</taxon>
        <taxon>Dikarya</taxon>
        <taxon>Ascomycota</taxon>
        <taxon>Saccharomycotina</taxon>
        <taxon>Pichiomycetes</taxon>
        <taxon>Metschnikowiaceae</taxon>
        <taxon>Clavispora</taxon>
    </lineage>
</organism>
<protein>
    <submittedName>
        <fullName evidence="1">Alpha-1,3-mannosyltransferase</fullName>
    </submittedName>
</protein>
<evidence type="ECO:0000313" key="1">
    <source>
        <dbReference type="EMBL" id="QFZ27549.1"/>
    </source>
</evidence>